<keyword evidence="1" id="KW-1133">Transmembrane helix</keyword>
<sequence>MAFGGPGGFFDFISEVPLFFIILGVLLILFVLGVLIYITIKSLYIWMSNNAAEIVQKSCKVVDKRTEIWGGGDDSSTNTNYYITFEFEDDSSRIELYVKYNHYGLISVGDRGTLTYQGTRFKDFHRRIESRNVRFI</sequence>
<keyword evidence="1" id="KW-0472">Membrane</keyword>
<protein>
    <submittedName>
        <fullName evidence="2">Zinc-ribbon containing domain-containing protein</fullName>
    </submittedName>
</protein>
<feature type="transmembrane region" description="Helical" evidence="1">
    <location>
        <begin position="18"/>
        <end position="40"/>
    </location>
</feature>
<proteinExistence type="predicted"/>
<dbReference type="Pfam" id="PF10694">
    <property type="entry name" value="DUF2500"/>
    <property type="match status" value="1"/>
</dbReference>
<dbReference type="STRING" id="670482.SAMN04488542_11746"/>
<keyword evidence="1" id="KW-0812">Transmembrane</keyword>
<dbReference type="Gene3D" id="2.40.50.660">
    <property type="match status" value="1"/>
</dbReference>
<gene>
    <name evidence="2" type="ORF">SAMN04488542_11746</name>
</gene>
<evidence type="ECO:0000313" key="3">
    <source>
        <dbReference type="Proteomes" id="UP000198972"/>
    </source>
</evidence>
<keyword evidence="3" id="KW-1185">Reference proteome</keyword>
<organism evidence="2 3">
    <name type="scientific">Fontibacillus panacisegetis</name>
    <dbReference type="NCBI Taxonomy" id="670482"/>
    <lineage>
        <taxon>Bacteria</taxon>
        <taxon>Bacillati</taxon>
        <taxon>Bacillota</taxon>
        <taxon>Bacilli</taxon>
        <taxon>Bacillales</taxon>
        <taxon>Paenibacillaceae</taxon>
        <taxon>Fontibacillus</taxon>
    </lineage>
</organism>
<name>A0A1G7P0A3_9BACL</name>
<dbReference type="RefSeq" id="WP_091231925.1">
    <property type="nucleotide sequence ID" value="NZ_FNBG01000017.1"/>
</dbReference>
<accession>A0A1G7P0A3</accession>
<dbReference type="OrthoDB" id="282886at2"/>
<dbReference type="AlphaFoldDB" id="A0A1G7P0A3"/>
<dbReference type="EMBL" id="FNBG01000017">
    <property type="protein sequence ID" value="SDF79049.1"/>
    <property type="molecule type" value="Genomic_DNA"/>
</dbReference>
<reference evidence="2 3" key="1">
    <citation type="submission" date="2016-10" db="EMBL/GenBank/DDBJ databases">
        <authorList>
            <person name="de Groot N.N."/>
        </authorList>
    </citation>
    <scope>NUCLEOTIDE SEQUENCE [LARGE SCALE GENOMIC DNA]</scope>
    <source>
        <strain evidence="2 3">DSM 28129</strain>
    </source>
</reference>
<dbReference type="Proteomes" id="UP000198972">
    <property type="component" value="Unassembled WGS sequence"/>
</dbReference>
<evidence type="ECO:0000313" key="2">
    <source>
        <dbReference type="EMBL" id="SDF79049.1"/>
    </source>
</evidence>
<dbReference type="InterPro" id="IPR019635">
    <property type="entry name" value="DUF2500"/>
</dbReference>
<evidence type="ECO:0000256" key="1">
    <source>
        <dbReference type="SAM" id="Phobius"/>
    </source>
</evidence>